<sequence>MSKRRHCYAYPESRSSVKTRLKQKLNRDLTRTGCTAPMGFSFGYVLAFGSGRPLRGYQHLSCDPSGSIYAKSSCDVGSHDTQIRESESSVARRLTENAKT</sequence>
<dbReference type="AlphaFoldDB" id="A0A067MUE8"/>
<dbReference type="InParanoid" id="A0A067MUE8"/>
<feature type="region of interest" description="Disordered" evidence="1">
    <location>
        <begin position="80"/>
        <end position="100"/>
    </location>
</feature>
<gene>
    <name evidence="2" type="ORF">BOTBODRAFT_27829</name>
</gene>
<dbReference type="EMBL" id="KL198019">
    <property type="protein sequence ID" value="KDQ19244.1"/>
    <property type="molecule type" value="Genomic_DNA"/>
</dbReference>
<organism evidence="2 3">
    <name type="scientific">Botryobasidium botryosum (strain FD-172 SS1)</name>
    <dbReference type="NCBI Taxonomy" id="930990"/>
    <lineage>
        <taxon>Eukaryota</taxon>
        <taxon>Fungi</taxon>
        <taxon>Dikarya</taxon>
        <taxon>Basidiomycota</taxon>
        <taxon>Agaricomycotina</taxon>
        <taxon>Agaricomycetes</taxon>
        <taxon>Cantharellales</taxon>
        <taxon>Botryobasidiaceae</taxon>
        <taxon>Botryobasidium</taxon>
    </lineage>
</organism>
<protein>
    <submittedName>
        <fullName evidence="2">Uncharacterized protein</fullName>
    </submittedName>
</protein>
<evidence type="ECO:0000256" key="1">
    <source>
        <dbReference type="SAM" id="MobiDB-lite"/>
    </source>
</evidence>
<proteinExistence type="predicted"/>
<name>A0A067MUE8_BOTB1</name>
<reference evidence="3" key="1">
    <citation type="journal article" date="2014" name="Proc. Natl. Acad. Sci. U.S.A.">
        <title>Extensive sampling of basidiomycete genomes demonstrates inadequacy of the white-rot/brown-rot paradigm for wood decay fungi.</title>
        <authorList>
            <person name="Riley R."/>
            <person name="Salamov A.A."/>
            <person name="Brown D.W."/>
            <person name="Nagy L.G."/>
            <person name="Floudas D."/>
            <person name="Held B.W."/>
            <person name="Levasseur A."/>
            <person name="Lombard V."/>
            <person name="Morin E."/>
            <person name="Otillar R."/>
            <person name="Lindquist E.A."/>
            <person name="Sun H."/>
            <person name="LaButti K.M."/>
            <person name="Schmutz J."/>
            <person name="Jabbour D."/>
            <person name="Luo H."/>
            <person name="Baker S.E."/>
            <person name="Pisabarro A.G."/>
            <person name="Walton J.D."/>
            <person name="Blanchette R.A."/>
            <person name="Henrissat B."/>
            <person name="Martin F."/>
            <person name="Cullen D."/>
            <person name="Hibbett D.S."/>
            <person name="Grigoriev I.V."/>
        </authorList>
    </citation>
    <scope>NUCLEOTIDE SEQUENCE [LARGE SCALE GENOMIC DNA]</scope>
    <source>
        <strain evidence="3">FD-172 SS1</strain>
    </source>
</reference>
<dbReference type="Proteomes" id="UP000027195">
    <property type="component" value="Unassembled WGS sequence"/>
</dbReference>
<evidence type="ECO:0000313" key="3">
    <source>
        <dbReference type="Proteomes" id="UP000027195"/>
    </source>
</evidence>
<dbReference type="HOGENOM" id="CLU_180912_0_0_1"/>
<evidence type="ECO:0000313" key="2">
    <source>
        <dbReference type="EMBL" id="KDQ19244.1"/>
    </source>
</evidence>
<keyword evidence="3" id="KW-1185">Reference proteome</keyword>
<accession>A0A067MUE8</accession>